<dbReference type="AlphaFoldDB" id="A0A4Q7J2Y1"/>
<comment type="caution">
    <text evidence="1">The sequence shown here is derived from an EMBL/GenBank/DDBJ whole genome shotgun (WGS) entry which is preliminary data.</text>
</comment>
<reference evidence="1 2" key="1">
    <citation type="submission" date="2019-02" db="EMBL/GenBank/DDBJ databases">
        <title>Draft genome sequence of Amycolatopsis sp. 8-3EHSu isolated from roots of Suaeda maritima.</title>
        <authorList>
            <person name="Duangmal K."/>
            <person name="Chantavorakit T."/>
        </authorList>
    </citation>
    <scope>NUCLEOTIDE SEQUENCE [LARGE SCALE GENOMIC DNA]</scope>
    <source>
        <strain evidence="1 2">8-3EHSu</strain>
    </source>
</reference>
<keyword evidence="2" id="KW-1185">Reference proteome</keyword>
<gene>
    <name evidence="1" type="ORF">EWH70_26110</name>
</gene>
<evidence type="ECO:0000313" key="1">
    <source>
        <dbReference type="EMBL" id="RZQ60962.1"/>
    </source>
</evidence>
<accession>A0A4Q7J2Y1</accession>
<dbReference type="SUPFAM" id="SSF46689">
    <property type="entry name" value="Homeodomain-like"/>
    <property type="match status" value="1"/>
</dbReference>
<dbReference type="EMBL" id="SFCC01000014">
    <property type="protein sequence ID" value="RZQ60962.1"/>
    <property type="molecule type" value="Genomic_DNA"/>
</dbReference>
<organism evidence="1 2">
    <name type="scientific">Amycolatopsis suaedae</name>
    <dbReference type="NCBI Taxonomy" id="2510978"/>
    <lineage>
        <taxon>Bacteria</taxon>
        <taxon>Bacillati</taxon>
        <taxon>Actinomycetota</taxon>
        <taxon>Actinomycetes</taxon>
        <taxon>Pseudonocardiales</taxon>
        <taxon>Pseudonocardiaceae</taxon>
        <taxon>Amycolatopsis</taxon>
    </lineage>
</organism>
<dbReference type="InterPro" id="IPR009057">
    <property type="entry name" value="Homeodomain-like_sf"/>
</dbReference>
<dbReference type="Proteomes" id="UP000292003">
    <property type="component" value="Unassembled WGS sequence"/>
</dbReference>
<proteinExistence type="predicted"/>
<dbReference type="Gene3D" id="1.10.357.10">
    <property type="entry name" value="Tetracycline Repressor, domain 2"/>
    <property type="match status" value="1"/>
</dbReference>
<sequence length="202" mass="21741">MPVSSPREQIMLAAERLIAERGPDVPLREICVAAGQRNNSAVQYHFGDRDGLIAAIVGHRLGPEEDERLRRLAELEAAGDGADPRRLIATLVEPIFTVARRDGATHHARFLEQVRAHPAMRALGAPDTQPPAIRIILARLERALKPIPAALRARRLSALATTEFALLADHERAVEAGTATSSADALADIAAMLHAMLFAPAA</sequence>
<protein>
    <submittedName>
        <fullName evidence="1">TetR family transcriptional regulator</fullName>
    </submittedName>
</protein>
<evidence type="ECO:0000313" key="2">
    <source>
        <dbReference type="Proteomes" id="UP000292003"/>
    </source>
</evidence>
<dbReference type="OrthoDB" id="2356263at2"/>
<name>A0A4Q7J2Y1_9PSEU</name>